<dbReference type="EMBL" id="BK014993">
    <property type="protein sequence ID" value="DAD86064.1"/>
    <property type="molecule type" value="Genomic_DNA"/>
</dbReference>
<name>A0A8S5MV90_9CAUD</name>
<sequence>MAMVLILPLTNIKLNKCETPHHKVNIILYYTKTYYNIIFIGGQKNEIIK</sequence>
<accession>A0A8S5MV90</accession>
<proteinExistence type="predicted"/>
<organism evidence="1">
    <name type="scientific">Siphoviridae sp. ctoSr5</name>
    <dbReference type="NCBI Taxonomy" id="2826460"/>
    <lineage>
        <taxon>Viruses</taxon>
        <taxon>Duplodnaviria</taxon>
        <taxon>Heunggongvirae</taxon>
        <taxon>Uroviricota</taxon>
        <taxon>Caudoviricetes</taxon>
    </lineage>
</organism>
<protein>
    <submittedName>
        <fullName evidence="1">Uncharacterized protein</fullName>
    </submittedName>
</protein>
<evidence type="ECO:0000313" key="1">
    <source>
        <dbReference type="EMBL" id="DAD86064.1"/>
    </source>
</evidence>
<reference evidence="1" key="1">
    <citation type="journal article" date="2021" name="Proc. Natl. Acad. Sci. U.S.A.">
        <title>A Catalog of Tens of Thousands of Viruses from Human Metagenomes Reveals Hidden Associations with Chronic Diseases.</title>
        <authorList>
            <person name="Tisza M.J."/>
            <person name="Buck C.B."/>
        </authorList>
    </citation>
    <scope>NUCLEOTIDE SEQUENCE</scope>
    <source>
        <strain evidence="1">CtoSr5</strain>
    </source>
</reference>